<dbReference type="Pfam" id="PF13975">
    <property type="entry name" value="gag-asp_proteas"/>
    <property type="match status" value="1"/>
</dbReference>
<dbReference type="SUPFAM" id="SSF50630">
    <property type="entry name" value="Acid proteases"/>
    <property type="match status" value="1"/>
</dbReference>
<dbReference type="PROSITE" id="PS50175">
    <property type="entry name" value="ASP_PROT_RETROV"/>
    <property type="match status" value="1"/>
</dbReference>
<keyword evidence="1" id="KW-0378">Hydrolase</keyword>
<dbReference type="InterPro" id="IPR001995">
    <property type="entry name" value="Peptidase_A2_cat"/>
</dbReference>
<evidence type="ECO:0000256" key="2">
    <source>
        <dbReference type="SAM" id="MobiDB-lite"/>
    </source>
</evidence>
<evidence type="ECO:0000313" key="4">
    <source>
        <dbReference type="EMBL" id="OWY99506.1"/>
    </source>
</evidence>
<feature type="domain" description="Peptidase A2" evidence="3">
    <location>
        <begin position="133"/>
        <end position="212"/>
    </location>
</feature>
<feature type="region of interest" description="Disordered" evidence="2">
    <location>
        <begin position="326"/>
        <end position="346"/>
    </location>
</feature>
<comment type="caution">
    <text evidence="4">The sequence shown here is derived from an EMBL/GenBank/DDBJ whole genome shotgun (WGS) entry which is preliminary data.</text>
</comment>
<dbReference type="Gene3D" id="2.40.70.10">
    <property type="entry name" value="Acid Proteases"/>
    <property type="match status" value="1"/>
</dbReference>
<proteinExistence type="predicted"/>
<dbReference type="OrthoDB" id="128724at2759"/>
<dbReference type="GO" id="GO:0004190">
    <property type="term" value="F:aspartic-type endopeptidase activity"/>
    <property type="evidence" value="ECO:0007669"/>
    <property type="project" value="InterPro"/>
</dbReference>
<evidence type="ECO:0000259" key="3">
    <source>
        <dbReference type="PROSITE" id="PS50175"/>
    </source>
</evidence>
<evidence type="ECO:0000313" key="5">
    <source>
        <dbReference type="Proteomes" id="UP000198211"/>
    </source>
</evidence>
<keyword evidence="5" id="KW-1185">Reference proteome</keyword>
<reference evidence="5" key="1">
    <citation type="submission" date="2017-03" db="EMBL/GenBank/DDBJ databases">
        <title>Phytopthora megakarya and P. palmivora, two closely related causual agents of cacao black pod achieved similar genome size and gene model numbers by different mechanisms.</title>
        <authorList>
            <person name="Ali S."/>
            <person name="Shao J."/>
            <person name="Larry D.J."/>
            <person name="Kronmiller B."/>
            <person name="Shen D."/>
            <person name="Strem M.D."/>
            <person name="Melnick R.L."/>
            <person name="Guiltinan M.J."/>
            <person name="Tyler B.M."/>
            <person name="Meinhardt L.W."/>
            <person name="Bailey B.A."/>
        </authorList>
    </citation>
    <scope>NUCLEOTIDE SEQUENCE [LARGE SCALE GENOMIC DNA]</scope>
    <source>
        <strain evidence="5">zdho120</strain>
    </source>
</reference>
<feature type="region of interest" description="Disordered" evidence="2">
    <location>
        <begin position="372"/>
        <end position="450"/>
    </location>
</feature>
<dbReference type="InterPro" id="IPR021109">
    <property type="entry name" value="Peptidase_aspartic_dom_sf"/>
</dbReference>
<dbReference type="Proteomes" id="UP000198211">
    <property type="component" value="Unassembled WGS sequence"/>
</dbReference>
<accession>A0A225V429</accession>
<protein>
    <recommendedName>
        <fullName evidence="3">Peptidase A2 domain-containing protein</fullName>
    </recommendedName>
</protein>
<dbReference type="AlphaFoldDB" id="A0A225V429"/>
<organism evidence="4 5">
    <name type="scientific">Phytophthora megakarya</name>
    <dbReference type="NCBI Taxonomy" id="4795"/>
    <lineage>
        <taxon>Eukaryota</taxon>
        <taxon>Sar</taxon>
        <taxon>Stramenopiles</taxon>
        <taxon>Oomycota</taxon>
        <taxon>Peronosporomycetes</taxon>
        <taxon>Peronosporales</taxon>
        <taxon>Peronosporaceae</taxon>
        <taxon>Phytophthora</taxon>
    </lineage>
</organism>
<evidence type="ECO:0000256" key="1">
    <source>
        <dbReference type="ARBA" id="ARBA00022801"/>
    </source>
</evidence>
<dbReference type="EMBL" id="NBNE01008414">
    <property type="protein sequence ID" value="OWY99506.1"/>
    <property type="molecule type" value="Genomic_DNA"/>
</dbReference>
<dbReference type="InterPro" id="IPR034122">
    <property type="entry name" value="Retropepsin-like_bacterial"/>
</dbReference>
<sequence length="450" mass="50462">MRKVCKCGKRGHLTDRCLYACRGCRGVHEAGECPMEEFYNQIRKWYDPIRHARLFPEQVEKMKESDLRGNTCNLHSYTAKIASLPQISEFSRSNTEVALDLKRGESRGCCKRHAPGKRFRQAKISGRINQERAILLLDTGAEVSILDTTFARKVGCNFDTSQKQECVGIGDNVYTTEGRTKIKITLAGYLVYFFDIWIGDLSGQNAILGMDFMVPAGVRMDLADGSMRLPDEVGIPLNGRKRLYGEKVRSVTLERSLRIPVGHSEETDVRMKLSATEKLWVTRGERWIPTVTEGPGRTRYLNLALESTVDTRSDSPEPIEDFAEPAVTRPSYPTPRSILRRPESDEIDRDRPLVSILESRSKAGMADTTLIEAEFPDPGRGCPSAPTTSPYPDRYLGGDAEGGGISESMPNQATDRTGTKDIEPKTENQTQIQREPDKTRSRCKTPDLSY</sequence>
<name>A0A225V429_9STRA</name>
<gene>
    <name evidence="4" type="ORF">PHMEG_00029479</name>
</gene>
<feature type="compositionally biased region" description="Basic and acidic residues" evidence="2">
    <location>
        <begin position="417"/>
        <end position="426"/>
    </location>
</feature>
<dbReference type="GO" id="GO:0006508">
    <property type="term" value="P:proteolysis"/>
    <property type="evidence" value="ECO:0007669"/>
    <property type="project" value="InterPro"/>
</dbReference>
<dbReference type="CDD" id="cd05483">
    <property type="entry name" value="retropepsin_like_bacteria"/>
    <property type="match status" value="1"/>
</dbReference>